<dbReference type="EMBL" id="JBHFFA010000001">
    <property type="protein sequence ID" value="KAL2650118.1"/>
    <property type="molecule type" value="Genomic_DNA"/>
</dbReference>
<feature type="region of interest" description="Disordered" evidence="2">
    <location>
        <begin position="152"/>
        <end position="184"/>
    </location>
</feature>
<evidence type="ECO:0000256" key="2">
    <source>
        <dbReference type="SAM" id="MobiDB-lite"/>
    </source>
</evidence>
<dbReference type="PROSITE" id="PS51194">
    <property type="entry name" value="HELICASE_CTER"/>
    <property type="match status" value="1"/>
</dbReference>
<gene>
    <name evidence="5" type="ORF">R1flu_018246</name>
</gene>
<dbReference type="Gene3D" id="3.40.50.10810">
    <property type="entry name" value="Tandem AAA-ATPase domain"/>
    <property type="match status" value="2"/>
</dbReference>
<reference evidence="5 6" key="1">
    <citation type="submission" date="2024-09" db="EMBL/GenBank/DDBJ databases">
        <title>Chromosome-scale assembly of Riccia fluitans.</title>
        <authorList>
            <person name="Paukszto L."/>
            <person name="Sawicki J."/>
            <person name="Karawczyk K."/>
            <person name="Piernik-Szablinska J."/>
            <person name="Szczecinska M."/>
            <person name="Mazdziarz M."/>
        </authorList>
    </citation>
    <scope>NUCLEOTIDE SEQUENCE [LARGE SCALE GENOMIC DNA]</scope>
    <source>
        <strain evidence="5">Rf_01</strain>
        <tissue evidence="5">Aerial parts of the thallus</tissue>
    </source>
</reference>
<feature type="region of interest" description="Disordered" evidence="2">
    <location>
        <begin position="85"/>
        <end position="130"/>
    </location>
</feature>
<feature type="compositionally biased region" description="Basic residues" evidence="2">
    <location>
        <begin position="389"/>
        <end position="398"/>
    </location>
</feature>
<feature type="compositionally biased region" description="Basic and acidic residues" evidence="2">
    <location>
        <begin position="361"/>
        <end position="372"/>
    </location>
</feature>
<feature type="compositionally biased region" description="Acidic residues" evidence="2">
    <location>
        <begin position="1011"/>
        <end position="1020"/>
    </location>
</feature>
<name>A0ABD1ZFG6_9MARC</name>
<dbReference type="SMART" id="SM00490">
    <property type="entry name" value="HELICc"/>
    <property type="match status" value="1"/>
</dbReference>
<dbReference type="Pfam" id="PF00176">
    <property type="entry name" value="SNF2-rel_dom"/>
    <property type="match status" value="1"/>
</dbReference>
<feature type="region of interest" description="Disordered" evidence="2">
    <location>
        <begin position="521"/>
        <end position="570"/>
    </location>
</feature>
<dbReference type="InterPro" id="IPR014001">
    <property type="entry name" value="Helicase_ATP-bd"/>
</dbReference>
<dbReference type="InterPro" id="IPR027417">
    <property type="entry name" value="P-loop_NTPase"/>
</dbReference>
<dbReference type="PANTHER" id="PTHR45629:SF7">
    <property type="entry name" value="DNA EXCISION REPAIR PROTEIN ERCC-6-RELATED"/>
    <property type="match status" value="1"/>
</dbReference>
<keyword evidence="6" id="KW-1185">Reference proteome</keyword>
<dbReference type="CDD" id="cd18000">
    <property type="entry name" value="DEXHc_ERCC6"/>
    <property type="match status" value="1"/>
</dbReference>
<dbReference type="Gene3D" id="3.40.50.300">
    <property type="entry name" value="P-loop containing nucleotide triphosphate hydrolases"/>
    <property type="match status" value="1"/>
</dbReference>
<evidence type="ECO:0000256" key="1">
    <source>
        <dbReference type="ARBA" id="ARBA00022801"/>
    </source>
</evidence>
<feature type="compositionally biased region" description="Acidic residues" evidence="2">
    <location>
        <begin position="537"/>
        <end position="561"/>
    </location>
</feature>
<dbReference type="InterPro" id="IPR038718">
    <property type="entry name" value="SNF2-like_sf"/>
</dbReference>
<dbReference type="AlphaFoldDB" id="A0ABD1ZFG6"/>
<dbReference type="InterPro" id="IPR049730">
    <property type="entry name" value="SNF2/RAD54-like_C"/>
</dbReference>
<dbReference type="PANTHER" id="PTHR45629">
    <property type="entry name" value="SNF2/RAD54 FAMILY MEMBER"/>
    <property type="match status" value="1"/>
</dbReference>
<feature type="compositionally biased region" description="Basic and acidic residues" evidence="2">
    <location>
        <begin position="98"/>
        <end position="107"/>
    </location>
</feature>
<evidence type="ECO:0000259" key="3">
    <source>
        <dbReference type="PROSITE" id="PS51192"/>
    </source>
</evidence>
<dbReference type="GO" id="GO:0016787">
    <property type="term" value="F:hydrolase activity"/>
    <property type="evidence" value="ECO:0007669"/>
    <property type="project" value="UniProtKB-KW"/>
</dbReference>
<feature type="compositionally biased region" description="Basic and acidic residues" evidence="2">
    <location>
        <begin position="121"/>
        <end position="130"/>
    </location>
</feature>
<dbReference type="PROSITE" id="PS51192">
    <property type="entry name" value="HELICASE_ATP_BIND_1"/>
    <property type="match status" value="1"/>
</dbReference>
<dbReference type="SUPFAM" id="SSF52540">
    <property type="entry name" value="P-loop containing nucleoside triphosphate hydrolases"/>
    <property type="match status" value="2"/>
</dbReference>
<dbReference type="InterPro" id="IPR001650">
    <property type="entry name" value="Helicase_C-like"/>
</dbReference>
<dbReference type="SMART" id="SM00487">
    <property type="entry name" value="DEXDc"/>
    <property type="match status" value="1"/>
</dbReference>
<dbReference type="Pfam" id="PF00271">
    <property type="entry name" value="Helicase_C"/>
    <property type="match status" value="1"/>
</dbReference>
<feature type="compositionally biased region" description="Acidic residues" evidence="2">
    <location>
        <begin position="403"/>
        <end position="419"/>
    </location>
</feature>
<accession>A0ABD1ZFG6</accession>
<evidence type="ECO:0000259" key="4">
    <source>
        <dbReference type="PROSITE" id="PS51194"/>
    </source>
</evidence>
<protein>
    <submittedName>
        <fullName evidence="5">Uncharacterized protein</fullName>
    </submittedName>
</protein>
<dbReference type="InterPro" id="IPR050496">
    <property type="entry name" value="SNF2_RAD54_helicase_repair"/>
</dbReference>
<comment type="caution">
    <text evidence="5">The sequence shown here is derived from an EMBL/GenBank/DDBJ whole genome shotgun (WGS) entry which is preliminary data.</text>
</comment>
<feature type="compositionally biased region" description="Basic and acidic residues" evidence="2">
    <location>
        <begin position="1021"/>
        <end position="1038"/>
    </location>
</feature>
<feature type="domain" description="Helicase C-terminal" evidence="4">
    <location>
        <begin position="801"/>
        <end position="960"/>
    </location>
</feature>
<sequence>MERRMAGNDEAELLAELGVTAARPDDYERFVIAQAQELASANGDENVDAALGFLQGDDEDPKSRERRGRIEKVLLNLEKEISAVEAGRAAFTGPSDSSEEKRDDEGSSKGTKPQAKKKRENKLAAEGRSVHLTLLDERLASLKEKEKKLRLQLRALDKSKSNRAGDKKNSPSGKRDSTSSTSRKVVKLTLCDDDELDAALDAENARRVKGKGTGKTPTKAPTKAKVVFEEDDDFDAALDAATGFVETEREKLIRTGVITPFNKVEGFERQVKARPRERDSAFEDNDLVKRSIANATASMAAYNKSRPTTKLLDSSELPEPELPTREFRLVRAPHKRVVAEANDGAKKSKSKPRSGAKRKRPQPDSKYRRRTEMFSSDEDCSGSDEQNSSKKRKLRRLKRGSEEESLDGEDGSDEEYDAELDGGLKIPGRIYNNLFDYQKTGVKWMWELHCQNSGGIIGDEMGLGKTVQVTAFLGALHYSSLYRPSIIICPVTLLRQWKREVNKWYPDFKVEVLHESTLKVQANGSKKKTKRKRKFGEEEESDEEYDTENEDKDEVNSEDEDTPRAKKSKKRQDIWNEMVDRVTGSHSGILITTYEQLRINRDKLLDVNWGYAVLDEGHRIRNPDADITLVCKQLQTVHRLIMTGAPIQNRLTELWSLFDFVFPGKLGVLPVFQAQFSLPIQIGGYSNATPLQVTTAYKCAAMLRDLILPYLLRRMKADVKANLTKKTEHVIFCKLTQEQRSAYRAFLSSSELEQIIDGHRNSLFGIDILRKICNHPDLLEREQSSGHPDYGNPERSGKMMLVRSVLELWKKQGHRVLLFAQTQQMLDILQIFAESAGYEYRRMDGSTPVKQRMQLIDEFNDSQRVFLFIMTTKVGGLGTNLTGANRVIIFDPDWNPSTDMQARERAWRIGQEKDVTIYRLITQGTIEEKVYHRQIYKSFLTDKILKDPQQRRIFKARDLRDLFTLQDDRNGTSATETASLFGDSVGNLMAPGAGGMTQEAFQELCSPASSDEPDGEDSPGEEGKNKEDKEQGEAQEEESRILRDLFEANGIHAAMDHDAILAVSATEKARFDVEANRVARRAANALLESRRIRSSDDISVPTWTGRSGEAGAPSSVRRRFGSTTNSRLANRAVAASAMVQTTVTQVARNVGTSSSAVFAGVAAAGVGRALSSSDVLRRMRERQSAAGMDSASAAAPFPRFPEIS</sequence>
<keyword evidence="1" id="KW-0378">Hydrolase</keyword>
<feature type="compositionally biased region" description="Low complexity" evidence="2">
    <location>
        <begin position="1184"/>
        <end position="1195"/>
    </location>
</feature>
<feature type="compositionally biased region" description="Basic and acidic residues" evidence="2">
    <location>
        <begin position="152"/>
        <end position="177"/>
    </location>
</feature>
<feature type="region of interest" description="Disordered" evidence="2">
    <location>
        <begin position="300"/>
        <end position="419"/>
    </location>
</feature>
<dbReference type="FunFam" id="3.40.50.10810:FF:000034">
    <property type="entry name" value="Protein CHROMATIN REMODELING 8"/>
    <property type="match status" value="1"/>
</dbReference>
<dbReference type="InterPro" id="IPR000330">
    <property type="entry name" value="SNF2_N"/>
</dbReference>
<dbReference type="CDD" id="cd18793">
    <property type="entry name" value="SF2_C_SNF"/>
    <property type="match status" value="1"/>
</dbReference>
<feature type="region of interest" description="Disordered" evidence="2">
    <location>
        <begin position="1181"/>
        <end position="1204"/>
    </location>
</feature>
<organism evidence="5 6">
    <name type="scientific">Riccia fluitans</name>
    <dbReference type="NCBI Taxonomy" id="41844"/>
    <lineage>
        <taxon>Eukaryota</taxon>
        <taxon>Viridiplantae</taxon>
        <taxon>Streptophyta</taxon>
        <taxon>Embryophyta</taxon>
        <taxon>Marchantiophyta</taxon>
        <taxon>Marchantiopsida</taxon>
        <taxon>Marchantiidae</taxon>
        <taxon>Marchantiales</taxon>
        <taxon>Ricciaceae</taxon>
        <taxon>Riccia</taxon>
    </lineage>
</organism>
<evidence type="ECO:0000313" key="5">
    <source>
        <dbReference type="EMBL" id="KAL2650118.1"/>
    </source>
</evidence>
<proteinExistence type="predicted"/>
<dbReference type="Proteomes" id="UP001605036">
    <property type="component" value="Unassembled WGS sequence"/>
</dbReference>
<evidence type="ECO:0000313" key="6">
    <source>
        <dbReference type="Proteomes" id="UP001605036"/>
    </source>
</evidence>
<feature type="compositionally biased region" description="Basic residues" evidence="2">
    <location>
        <begin position="347"/>
        <end position="360"/>
    </location>
</feature>
<feature type="region of interest" description="Disordered" evidence="2">
    <location>
        <begin position="1005"/>
        <end position="1038"/>
    </location>
</feature>
<feature type="compositionally biased region" description="Basic residues" evidence="2">
    <location>
        <begin position="525"/>
        <end position="534"/>
    </location>
</feature>
<feature type="domain" description="Helicase ATP-binding" evidence="3">
    <location>
        <begin position="446"/>
        <end position="664"/>
    </location>
</feature>